<keyword evidence="8 10" id="KW-0460">Magnesium</keyword>
<dbReference type="InterPro" id="IPR039657">
    <property type="entry name" value="Dimethylallyltransferase"/>
</dbReference>
<feature type="site" description="Interaction with substrate tRNA" evidence="10">
    <location>
        <position position="128"/>
    </location>
</feature>
<comment type="caution">
    <text evidence="10">Lacks conserved residue(s) required for the propagation of feature annotation.</text>
</comment>
<evidence type="ECO:0000256" key="9">
    <source>
        <dbReference type="ARBA" id="ARBA00049563"/>
    </source>
</evidence>
<evidence type="ECO:0000313" key="17">
    <source>
        <dbReference type="Proteomes" id="UP001431572"/>
    </source>
</evidence>
<feature type="binding site" evidence="10">
    <location>
        <begin position="16"/>
        <end position="21"/>
    </location>
    <ligand>
        <name>substrate</name>
    </ligand>
</feature>
<comment type="subunit">
    <text evidence="10">Monomer.</text>
</comment>
<reference evidence="15" key="2">
    <citation type="journal article" date="2024" name="Nature">
        <title>Anoxygenic phototroph of the Chloroflexota uses a type I reaction centre.</title>
        <authorList>
            <person name="Tsuji J.M."/>
            <person name="Shaw N.A."/>
            <person name="Nagashima S."/>
            <person name="Venkiteswaran J.J."/>
            <person name="Schiff S.L."/>
            <person name="Watanabe T."/>
            <person name="Fukui M."/>
            <person name="Hanada S."/>
            <person name="Tank M."/>
            <person name="Neufeld J.D."/>
        </authorList>
    </citation>
    <scope>NUCLEOTIDE SEQUENCE</scope>
    <source>
        <strain evidence="15">L227-S17</strain>
    </source>
</reference>
<protein>
    <recommendedName>
        <fullName evidence="10">tRNA dimethylallyltransferase</fullName>
        <ecNumber evidence="10">2.5.1.75</ecNumber>
    </recommendedName>
    <alternativeName>
        <fullName evidence="10">Dimethylallyl diphosphate:tRNA dimethylallyltransferase</fullName>
        <shortName evidence="10">DMAPP:tRNA dimethylallyltransferase</shortName>
        <shortName evidence="10">DMATase</shortName>
    </alternativeName>
    <alternativeName>
        <fullName evidence="10">Isopentenyl-diphosphate:tRNA isopentenyltransferase</fullName>
        <shortName evidence="10">IPP transferase</shortName>
        <shortName evidence="10">IPPT</shortName>
        <shortName evidence="10">IPTase</shortName>
    </alternativeName>
</protein>
<dbReference type="AlphaFoldDB" id="A0A8T7LXS9"/>
<evidence type="ECO:0000313" key="15">
    <source>
        <dbReference type="EMBL" id="WJW66923.1"/>
    </source>
</evidence>
<dbReference type="Gene3D" id="1.10.20.140">
    <property type="match status" value="1"/>
</dbReference>
<proteinExistence type="inferred from homology"/>
<dbReference type="NCBIfam" id="TIGR00174">
    <property type="entry name" value="miaA"/>
    <property type="match status" value="1"/>
</dbReference>
<dbReference type="EC" id="2.5.1.75" evidence="10"/>
<dbReference type="InterPro" id="IPR027417">
    <property type="entry name" value="P-loop_NTPase"/>
</dbReference>
<sequence length="320" mass="36216">MEQTPLKPLIVLTGATAVGKSTLAVILAEKFCGEIVSADSRQVYTGMDIATAKPSPEDLRRVPHHLIDIVPPDSEFTLPDFQRLASSAIEDIQQRGNLPFLVGGTMLYINAMCEGWEVPHVAPDLEYRRKLEEEVAEHGAEALFLELQQLDPEACAHIIPNNARRIIRALEVYRSTGRKFSEVHGKRGASYRILKLGLTLEREALYQRADERIEEMFRRGLVEETRRLLETGYAPSSPAMTGLGYGQVGAYLRGEMSLDEAKNRMRFATHRYIRQQHTWFRRDPAIIWLDATESNYASQAEAAIENFLREWNFLSGSNVL</sequence>
<evidence type="ECO:0000313" key="14">
    <source>
        <dbReference type="EMBL" id="NWJ45042.1"/>
    </source>
</evidence>
<evidence type="ECO:0000313" key="16">
    <source>
        <dbReference type="Proteomes" id="UP000521676"/>
    </source>
</evidence>
<dbReference type="InterPro" id="IPR018022">
    <property type="entry name" value="IPT"/>
</dbReference>
<dbReference type="FunFam" id="1.10.20.140:FF:000001">
    <property type="entry name" value="tRNA dimethylallyltransferase"/>
    <property type="match status" value="1"/>
</dbReference>
<feature type="region of interest" description="Interaction with substrate tRNA" evidence="10">
    <location>
        <begin position="39"/>
        <end position="42"/>
    </location>
</feature>
<dbReference type="EMBL" id="JACATZ010000001">
    <property type="protein sequence ID" value="NWJ45042.1"/>
    <property type="molecule type" value="Genomic_DNA"/>
</dbReference>
<evidence type="ECO:0000256" key="13">
    <source>
        <dbReference type="RuleBase" id="RU003785"/>
    </source>
</evidence>
<dbReference type="PANTHER" id="PTHR11088:SF60">
    <property type="entry name" value="TRNA DIMETHYLALLYLTRANSFERASE"/>
    <property type="match status" value="1"/>
</dbReference>
<dbReference type="Pfam" id="PF01715">
    <property type="entry name" value="IPPT"/>
    <property type="match status" value="1"/>
</dbReference>
<gene>
    <name evidence="10 14" type="primary">miaA</name>
    <name evidence="14" type="ORF">HXX08_04100</name>
    <name evidence="15" type="ORF">OZ401_000168</name>
</gene>
<organism evidence="14 16">
    <name type="scientific">Candidatus Chlorohelix allophototropha</name>
    <dbReference type="NCBI Taxonomy" id="3003348"/>
    <lineage>
        <taxon>Bacteria</taxon>
        <taxon>Bacillati</taxon>
        <taxon>Chloroflexota</taxon>
        <taxon>Chloroflexia</taxon>
        <taxon>Candidatus Chloroheliales</taxon>
        <taxon>Candidatus Chloroheliaceae</taxon>
        <taxon>Candidatus Chlorohelix</taxon>
    </lineage>
</organism>
<evidence type="ECO:0000256" key="11">
    <source>
        <dbReference type="RuleBase" id="RU003783"/>
    </source>
</evidence>
<name>A0A8T7LXS9_9CHLR</name>
<dbReference type="GO" id="GO:0006400">
    <property type="term" value="P:tRNA modification"/>
    <property type="evidence" value="ECO:0007669"/>
    <property type="project" value="TreeGrafter"/>
</dbReference>
<feature type="binding site" evidence="10">
    <location>
        <begin position="14"/>
        <end position="21"/>
    </location>
    <ligand>
        <name>ATP</name>
        <dbReference type="ChEBI" id="CHEBI:30616"/>
    </ligand>
</feature>
<evidence type="ECO:0000256" key="1">
    <source>
        <dbReference type="ARBA" id="ARBA00001946"/>
    </source>
</evidence>
<dbReference type="Proteomes" id="UP000521676">
    <property type="component" value="Unassembled WGS sequence"/>
</dbReference>
<evidence type="ECO:0000256" key="2">
    <source>
        <dbReference type="ARBA" id="ARBA00003213"/>
    </source>
</evidence>
<comment type="catalytic activity">
    <reaction evidence="9 10 11">
        <text>adenosine(37) in tRNA + dimethylallyl diphosphate = N(6)-dimethylallyladenosine(37) in tRNA + diphosphate</text>
        <dbReference type="Rhea" id="RHEA:26482"/>
        <dbReference type="Rhea" id="RHEA-COMP:10162"/>
        <dbReference type="Rhea" id="RHEA-COMP:10375"/>
        <dbReference type="ChEBI" id="CHEBI:33019"/>
        <dbReference type="ChEBI" id="CHEBI:57623"/>
        <dbReference type="ChEBI" id="CHEBI:74411"/>
        <dbReference type="ChEBI" id="CHEBI:74415"/>
        <dbReference type="EC" id="2.5.1.75"/>
    </reaction>
</comment>
<dbReference type="CDD" id="cd02019">
    <property type="entry name" value="NK"/>
    <property type="match status" value="1"/>
</dbReference>
<evidence type="ECO:0000256" key="7">
    <source>
        <dbReference type="ARBA" id="ARBA00022840"/>
    </source>
</evidence>
<reference evidence="14 16" key="1">
    <citation type="submission" date="2020-06" db="EMBL/GenBank/DDBJ databases">
        <title>Anoxygenic phototrophic Chloroflexota member uses a Type I reaction center.</title>
        <authorList>
            <person name="Tsuji J.M."/>
            <person name="Shaw N.A."/>
            <person name="Nagashima S."/>
            <person name="Venkiteswaran J."/>
            <person name="Schiff S.L."/>
            <person name="Hanada S."/>
            <person name="Tank M."/>
            <person name="Neufeld J.D."/>
        </authorList>
    </citation>
    <scope>NUCLEOTIDE SEQUENCE [LARGE SCALE GENOMIC DNA]</scope>
    <source>
        <strain evidence="14">L227-S17</strain>
    </source>
</reference>
<dbReference type="Proteomes" id="UP001431572">
    <property type="component" value="Chromosome 1"/>
</dbReference>
<accession>A0A8T7LXS9</accession>
<feature type="site" description="Interaction with substrate tRNA" evidence="10">
    <location>
        <position position="105"/>
    </location>
</feature>
<evidence type="ECO:0000256" key="5">
    <source>
        <dbReference type="ARBA" id="ARBA00022694"/>
    </source>
</evidence>
<evidence type="ECO:0000256" key="3">
    <source>
        <dbReference type="ARBA" id="ARBA00005842"/>
    </source>
</evidence>
<keyword evidence="4 10" id="KW-0808">Transferase</keyword>
<dbReference type="RefSeq" id="WP_341468816.1">
    <property type="nucleotide sequence ID" value="NZ_CP128399.1"/>
</dbReference>
<evidence type="ECO:0000256" key="12">
    <source>
        <dbReference type="RuleBase" id="RU003784"/>
    </source>
</evidence>
<dbReference type="PANTHER" id="PTHR11088">
    <property type="entry name" value="TRNA DIMETHYLALLYLTRANSFERASE"/>
    <property type="match status" value="1"/>
</dbReference>
<evidence type="ECO:0000256" key="6">
    <source>
        <dbReference type="ARBA" id="ARBA00022741"/>
    </source>
</evidence>
<dbReference type="EMBL" id="CP128399">
    <property type="protein sequence ID" value="WJW66923.1"/>
    <property type="molecule type" value="Genomic_DNA"/>
</dbReference>
<keyword evidence="17" id="KW-1185">Reference proteome</keyword>
<dbReference type="SUPFAM" id="SSF52540">
    <property type="entry name" value="P-loop containing nucleoside triphosphate hydrolases"/>
    <property type="match status" value="1"/>
</dbReference>
<comment type="cofactor">
    <cofactor evidence="1 10">
        <name>Mg(2+)</name>
        <dbReference type="ChEBI" id="CHEBI:18420"/>
    </cofactor>
</comment>
<dbReference type="GO" id="GO:0052381">
    <property type="term" value="F:tRNA dimethylallyltransferase activity"/>
    <property type="evidence" value="ECO:0007669"/>
    <property type="project" value="UniProtKB-UniRule"/>
</dbReference>
<dbReference type="Gene3D" id="3.40.50.300">
    <property type="entry name" value="P-loop containing nucleotide triphosphate hydrolases"/>
    <property type="match status" value="1"/>
</dbReference>
<dbReference type="GO" id="GO:0005524">
    <property type="term" value="F:ATP binding"/>
    <property type="evidence" value="ECO:0007669"/>
    <property type="project" value="UniProtKB-UniRule"/>
</dbReference>
<evidence type="ECO:0000256" key="10">
    <source>
        <dbReference type="HAMAP-Rule" id="MF_00185"/>
    </source>
</evidence>
<keyword evidence="7 10" id="KW-0067">ATP-binding</keyword>
<evidence type="ECO:0000256" key="4">
    <source>
        <dbReference type="ARBA" id="ARBA00022679"/>
    </source>
</evidence>
<comment type="function">
    <text evidence="2 10 12">Catalyzes the transfer of a dimethylallyl group onto the adenine at position 37 in tRNAs that read codons beginning with uridine, leading to the formation of N6-(dimethylallyl)adenosine (i(6)A).</text>
</comment>
<comment type="similarity">
    <text evidence="3 10 13">Belongs to the IPP transferase family.</text>
</comment>
<keyword evidence="5 10" id="KW-0819">tRNA processing</keyword>
<keyword evidence="6 10" id="KW-0547">Nucleotide-binding</keyword>
<evidence type="ECO:0000256" key="8">
    <source>
        <dbReference type="ARBA" id="ARBA00022842"/>
    </source>
</evidence>
<dbReference type="HAMAP" id="MF_00185">
    <property type="entry name" value="IPP_trans"/>
    <property type="match status" value="1"/>
</dbReference>